<name>A0A6J5R494_9CAUD</name>
<proteinExistence type="predicted"/>
<organism evidence="2">
    <name type="scientific">uncultured Caudovirales phage</name>
    <dbReference type="NCBI Taxonomy" id="2100421"/>
    <lineage>
        <taxon>Viruses</taxon>
        <taxon>Duplodnaviria</taxon>
        <taxon>Heunggongvirae</taxon>
        <taxon>Uroviricota</taxon>
        <taxon>Caudoviricetes</taxon>
        <taxon>Peduoviridae</taxon>
        <taxon>Maltschvirus</taxon>
        <taxon>Maltschvirus maltsch</taxon>
    </lineage>
</organism>
<feature type="region of interest" description="Disordered" evidence="1">
    <location>
        <begin position="67"/>
        <end position="105"/>
    </location>
</feature>
<gene>
    <name evidence="2" type="ORF">UFOVP1229_110</name>
</gene>
<dbReference type="EMBL" id="LR797178">
    <property type="protein sequence ID" value="CAB4191729.1"/>
    <property type="molecule type" value="Genomic_DNA"/>
</dbReference>
<evidence type="ECO:0000256" key="1">
    <source>
        <dbReference type="SAM" id="MobiDB-lite"/>
    </source>
</evidence>
<protein>
    <submittedName>
        <fullName evidence="2">Uncharacterized protein</fullName>
    </submittedName>
</protein>
<evidence type="ECO:0000313" key="2">
    <source>
        <dbReference type="EMBL" id="CAB4191729.1"/>
    </source>
</evidence>
<feature type="compositionally biased region" description="Low complexity" evidence="1">
    <location>
        <begin position="88"/>
        <end position="105"/>
    </location>
</feature>
<reference evidence="2" key="1">
    <citation type="submission" date="2020-05" db="EMBL/GenBank/DDBJ databases">
        <authorList>
            <person name="Chiriac C."/>
            <person name="Salcher M."/>
            <person name="Ghai R."/>
            <person name="Kavagutti S V."/>
        </authorList>
    </citation>
    <scope>NUCLEOTIDE SEQUENCE</scope>
</reference>
<sequence>MMSQTPRKVFVHLQVADPNGAVKSDLMNYHVACDPTSSIPESWTPVISAVTCPLCMETAEYAEISADQSHASTADRKAHEHAAKIAKADAVTSPPNTNETTPPAE</sequence>
<accession>A0A6J5R494</accession>
<feature type="compositionally biased region" description="Basic and acidic residues" evidence="1">
    <location>
        <begin position="73"/>
        <end position="87"/>
    </location>
</feature>